<dbReference type="InterPro" id="IPR001650">
    <property type="entry name" value="Helicase_C-like"/>
</dbReference>
<evidence type="ECO:0000259" key="20">
    <source>
        <dbReference type="PROSITE" id="PS51196"/>
    </source>
</evidence>
<dbReference type="GO" id="GO:0017038">
    <property type="term" value="P:protein import"/>
    <property type="evidence" value="ECO:0007669"/>
    <property type="project" value="InterPro"/>
</dbReference>
<evidence type="ECO:0000256" key="13">
    <source>
        <dbReference type="ARBA" id="ARBA00023010"/>
    </source>
</evidence>
<dbReference type="EMBL" id="MFAK01000001">
    <property type="protein sequence ID" value="OGD76735.1"/>
    <property type="molecule type" value="Genomic_DNA"/>
</dbReference>
<dbReference type="FunFam" id="3.40.50.300:FF:000113">
    <property type="entry name" value="Preprotein translocase subunit SecA"/>
    <property type="match status" value="1"/>
</dbReference>
<dbReference type="SUPFAM" id="SSF81767">
    <property type="entry name" value="Pre-protein crosslinking domain of SecA"/>
    <property type="match status" value="1"/>
</dbReference>
<evidence type="ECO:0000259" key="18">
    <source>
        <dbReference type="PROSITE" id="PS51192"/>
    </source>
</evidence>
<dbReference type="Gene3D" id="1.10.3060.10">
    <property type="entry name" value="Helical scaffold and wing domains of SecA"/>
    <property type="match status" value="1"/>
</dbReference>
<dbReference type="PRINTS" id="PR00906">
    <property type="entry name" value="SECA"/>
</dbReference>
<protein>
    <recommendedName>
        <fullName evidence="15 16">Protein translocase subunit SecA</fullName>
        <ecNumber evidence="15">7.4.2.8</ecNumber>
    </recommendedName>
</protein>
<dbReference type="InterPro" id="IPR027417">
    <property type="entry name" value="P-loop_NTPase"/>
</dbReference>
<keyword evidence="7" id="KW-0479">Metal-binding</keyword>
<dbReference type="InterPro" id="IPR011115">
    <property type="entry name" value="SecA_DEAD"/>
</dbReference>
<evidence type="ECO:0000256" key="14">
    <source>
        <dbReference type="ARBA" id="ARBA00023136"/>
    </source>
</evidence>
<evidence type="ECO:0000256" key="7">
    <source>
        <dbReference type="ARBA" id="ARBA00022723"/>
    </source>
</evidence>
<evidence type="ECO:0000256" key="16">
    <source>
        <dbReference type="RuleBase" id="RU003874"/>
    </source>
</evidence>
<evidence type="ECO:0000313" key="22">
    <source>
        <dbReference type="Proteomes" id="UP000176191"/>
    </source>
</evidence>
<dbReference type="PANTHER" id="PTHR30612">
    <property type="entry name" value="SECA INNER MEMBRANE COMPONENT OF SEC PROTEIN SECRETION SYSTEM"/>
    <property type="match status" value="1"/>
</dbReference>
<dbReference type="SUPFAM" id="SSF81886">
    <property type="entry name" value="Helical scaffold and wing domains of SecA"/>
    <property type="match status" value="1"/>
</dbReference>
<dbReference type="SMART" id="SM00957">
    <property type="entry name" value="SecA_DEAD"/>
    <property type="match status" value="1"/>
</dbReference>
<feature type="binding site" evidence="15">
    <location>
        <begin position="103"/>
        <end position="107"/>
    </location>
    <ligand>
        <name>ATP</name>
        <dbReference type="ChEBI" id="CHEBI:30616"/>
    </ligand>
</feature>
<dbReference type="NCBIfam" id="NF009538">
    <property type="entry name" value="PRK12904.1"/>
    <property type="match status" value="1"/>
</dbReference>
<proteinExistence type="inferred from homology"/>
<dbReference type="FunFam" id="3.90.1440.10:FF:000002">
    <property type="entry name" value="Protein translocase subunit SecA"/>
    <property type="match status" value="1"/>
</dbReference>
<keyword evidence="5 15" id="KW-1003">Cell membrane</keyword>
<evidence type="ECO:0000256" key="12">
    <source>
        <dbReference type="ARBA" id="ARBA00022967"/>
    </source>
</evidence>
<accession>A0A1F5FAT8</accession>
<dbReference type="GO" id="GO:0046872">
    <property type="term" value="F:metal ion binding"/>
    <property type="evidence" value="ECO:0007669"/>
    <property type="project" value="UniProtKB-KW"/>
</dbReference>
<dbReference type="PROSITE" id="PS51196">
    <property type="entry name" value="SECA_MOTOR_DEAD"/>
    <property type="match status" value="1"/>
</dbReference>
<dbReference type="PROSITE" id="PS51194">
    <property type="entry name" value="HELICASE_CTER"/>
    <property type="match status" value="1"/>
</dbReference>
<dbReference type="SUPFAM" id="SSF52540">
    <property type="entry name" value="P-loop containing nucleoside triphosphate hydrolases"/>
    <property type="match status" value="2"/>
</dbReference>
<comment type="catalytic activity">
    <reaction evidence="15">
        <text>ATP + H2O + cellular proteinSide 1 = ADP + phosphate + cellular proteinSide 2.</text>
        <dbReference type="EC" id="7.4.2.8"/>
    </reaction>
</comment>
<dbReference type="InterPro" id="IPR036670">
    <property type="entry name" value="SecA_X-link_sf"/>
</dbReference>
<dbReference type="Gene3D" id="3.40.50.300">
    <property type="entry name" value="P-loop containing nucleotide triphosphate hydrolases"/>
    <property type="match status" value="2"/>
</dbReference>
<evidence type="ECO:0000256" key="11">
    <source>
        <dbReference type="ARBA" id="ARBA00022927"/>
    </source>
</evidence>
<keyword evidence="11 15" id="KW-0653">Protein transport</keyword>
<organism evidence="21 22">
    <name type="scientific">Candidatus Collierbacteria bacterium RIFOXYA2_FULL_46_10</name>
    <dbReference type="NCBI Taxonomy" id="1817726"/>
    <lineage>
        <taxon>Bacteria</taxon>
        <taxon>Candidatus Collieribacteriota</taxon>
    </lineage>
</organism>
<dbReference type="EC" id="7.4.2.8" evidence="15"/>
<dbReference type="GO" id="GO:0005829">
    <property type="term" value="C:cytosol"/>
    <property type="evidence" value="ECO:0007669"/>
    <property type="project" value="TreeGrafter"/>
</dbReference>
<dbReference type="GO" id="GO:0006605">
    <property type="term" value="P:protein targeting"/>
    <property type="evidence" value="ECO:0007669"/>
    <property type="project" value="UniProtKB-UniRule"/>
</dbReference>
<dbReference type="Proteomes" id="UP000176191">
    <property type="component" value="Unassembled WGS sequence"/>
</dbReference>
<dbReference type="GO" id="GO:0008564">
    <property type="term" value="F:protein-exporting ATPase activity"/>
    <property type="evidence" value="ECO:0007669"/>
    <property type="project" value="UniProtKB-EC"/>
</dbReference>
<dbReference type="Pfam" id="PF01043">
    <property type="entry name" value="SecA_PP_bind"/>
    <property type="match status" value="1"/>
</dbReference>
<dbReference type="Gene3D" id="3.10.450.50">
    <property type="match status" value="1"/>
</dbReference>
<comment type="function">
    <text evidence="15">Part of the Sec protein translocase complex. Interacts with the SecYEG preprotein conducting channel. Has a central role in coupling the hydrolysis of ATP to the transfer of proteins into and across the cell membrane, serving as an ATP-driven molecular motor driving the stepwise translocation of polypeptide chains across the membrane.</text>
</comment>
<evidence type="ECO:0000256" key="15">
    <source>
        <dbReference type="HAMAP-Rule" id="MF_01382"/>
    </source>
</evidence>
<dbReference type="InterPro" id="IPR011130">
    <property type="entry name" value="SecA_preprotein_X-link_dom"/>
</dbReference>
<keyword evidence="4 15" id="KW-0813">Transport</keyword>
<dbReference type="InterPro" id="IPR014001">
    <property type="entry name" value="Helicase_ATP-bd"/>
</dbReference>
<evidence type="ECO:0000259" key="19">
    <source>
        <dbReference type="PROSITE" id="PS51194"/>
    </source>
</evidence>
<dbReference type="GO" id="GO:0065002">
    <property type="term" value="P:intracellular protein transmembrane transport"/>
    <property type="evidence" value="ECO:0007669"/>
    <property type="project" value="UniProtKB-UniRule"/>
</dbReference>
<feature type="binding site" evidence="15">
    <location>
        <position position="85"/>
    </location>
    <ligand>
        <name>ATP</name>
        <dbReference type="ChEBI" id="CHEBI:30616"/>
    </ligand>
</feature>
<dbReference type="Pfam" id="PF07516">
    <property type="entry name" value="SecA_SW"/>
    <property type="match status" value="1"/>
</dbReference>
<evidence type="ECO:0000256" key="4">
    <source>
        <dbReference type="ARBA" id="ARBA00022448"/>
    </source>
</evidence>
<comment type="caution">
    <text evidence="21">The sequence shown here is derived from an EMBL/GenBank/DDBJ whole genome shotgun (WGS) entry which is preliminary data.</text>
</comment>
<feature type="domain" description="Helicase C-terminal" evidence="19">
    <location>
        <begin position="441"/>
        <end position="618"/>
    </location>
</feature>
<feature type="binding site" evidence="15">
    <location>
        <position position="516"/>
    </location>
    <ligand>
        <name>ATP</name>
        <dbReference type="ChEBI" id="CHEBI:30616"/>
    </ligand>
</feature>
<keyword evidence="10 15" id="KW-0067">ATP-binding</keyword>
<feature type="region of interest" description="Disordered" evidence="17">
    <location>
        <begin position="846"/>
        <end position="877"/>
    </location>
</feature>
<dbReference type="InterPro" id="IPR004027">
    <property type="entry name" value="SEC_C_motif"/>
</dbReference>
<comment type="similarity">
    <text evidence="3 15 16">Belongs to the SecA family.</text>
</comment>
<dbReference type="InterPro" id="IPR000185">
    <property type="entry name" value="SecA"/>
</dbReference>
<dbReference type="CDD" id="cd17928">
    <property type="entry name" value="DEXDc_SecA"/>
    <property type="match status" value="1"/>
</dbReference>
<dbReference type="AlphaFoldDB" id="A0A1F5FAT8"/>
<dbReference type="CDD" id="cd18803">
    <property type="entry name" value="SF2_C_secA"/>
    <property type="match status" value="1"/>
</dbReference>
<keyword evidence="12 15" id="KW-1278">Translocase</keyword>
<evidence type="ECO:0000256" key="1">
    <source>
        <dbReference type="ARBA" id="ARBA00001947"/>
    </source>
</evidence>
<dbReference type="SMART" id="SM00958">
    <property type="entry name" value="SecA_PP_bind"/>
    <property type="match status" value="1"/>
</dbReference>
<dbReference type="Pfam" id="PF07517">
    <property type="entry name" value="SecA_DEAD"/>
    <property type="match status" value="1"/>
</dbReference>
<evidence type="ECO:0000256" key="6">
    <source>
        <dbReference type="ARBA" id="ARBA00022490"/>
    </source>
</evidence>
<dbReference type="Gene3D" id="3.90.1440.10">
    <property type="entry name" value="SecA, preprotein cross-linking domain"/>
    <property type="match status" value="1"/>
</dbReference>
<keyword evidence="13 15" id="KW-0811">Translocation</keyword>
<feature type="compositionally biased region" description="Basic and acidic residues" evidence="17">
    <location>
        <begin position="552"/>
        <end position="561"/>
    </location>
</feature>
<comment type="subunit">
    <text evidence="15">Monomer and homodimer. Part of the essential Sec protein translocation apparatus which comprises SecA, SecYEG and auxiliary proteins SecDF. Other proteins may also be involved.</text>
</comment>
<comment type="subcellular location">
    <subcellularLocation>
        <location evidence="15">Cell membrane</location>
        <topology evidence="15">Peripheral membrane protein</topology>
        <orientation evidence="15">Cytoplasmic side</orientation>
    </subcellularLocation>
    <subcellularLocation>
        <location evidence="15">Cytoplasm</location>
    </subcellularLocation>
    <subcellularLocation>
        <location evidence="2">Membrane</location>
        <topology evidence="2">Peripheral membrane protein</topology>
    </subcellularLocation>
    <text evidence="15">Distribution is 50-50.</text>
</comment>
<feature type="domain" description="SecA family profile" evidence="20">
    <location>
        <begin position="1"/>
        <end position="609"/>
    </location>
</feature>
<evidence type="ECO:0000256" key="2">
    <source>
        <dbReference type="ARBA" id="ARBA00004170"/>
    </source>
</evidence>
<reference evidence="21 22" key="1">
    <citation type="journal article" date="2016" name="Nat. Commun.">
        <title>Thousands of microbial genomes shed light on interconnected biogeochemical processes in an aquifer system.</title>
        <authorList>
            <person name="Anantharaman K."/>
            <person name="Brown C.T."/>
            <person name="Hug L.A."/>
            <person name="Sharon I."/>
            <person name="Castelle C.J."/>
            <person name="Probst A.J."/>
            <person name="Thomas B.C."/>
            <person name="Singh A."/>
            <person name="Wilkins M.J."/>
            <person name="Karaoz U."/>
            <person name="Brodie E.L."/>
            <person name="Williams K.H."/>
            <person name="Hubbard S.S."/>
            <person name="Banfield J.F."/>
        </authorList>
    </citation>
    <scope>NUCLEOTIDE SEQUENCE [LARGE SCALE GENOMIC DNA]</scope>
</reference>
<evidence type="ECO:0000256" key="17">
    <source>
        <dbReference type="SAM" id="MobiDB-lite"/>
    </source>
</evidence>
<dbReference type="InterPro" id="IPR014018">
    <property type="entry name" value="SecA_motor_DEAD"/>
</dbReference>
<evidence type="ECO:0000256" key="3">
    <source>
        <dbReference type="ARBA" id="ARBA00007650"/>
    </source>
</evidence>
<evidence type="ECO:0000256" key="8">
    <source>
        <dbReference type="ARBA" id="ARBA00022741"/>
    </source>
</evidence>
<feature type="compositionally biased region" description="Low complexity" evidence="17">
    <location>
        <begin position="846"/>
        <end position="860"/>
    </location>
</feature>
<dbReference type="NCBIfam" id="TIGR00963">
    <property type="entry name" value="secA"/>
    <property type="match status" value="1"/>
</dbReference>
<keyword evidence="6 15" id="KW-0963">Cytoplasm</keyword>
<evidence type="ECO:0000313" key="21">
    <source>
        <dbReference type="EMBL" id="OGD76735.1"/>
    </source>
</evidence>
<dbReference type="HAMAP" id="MF_01382">
    <property type="entry name" value="SecA"/>
    <property type="match status" value="1"/>
</dbReference>
<dbReference type="PROSITE" id="PS51192">
    <property type="entry name" value="HELICASE_ATP_BIND_1"/>
    <property type="match status" value="1"/>
</dbReference>
<dbReference type="InterPro" id="IPR011116">
    <property type="entry name" value="SecA_Wing/Scaffold"/>
</dbReference>
<dbReference type="InterPro" id="IPR036266">
    <property type="entry name" value="SecA_Wing/Scaffold_sf"/>
</dbReference>
<keyword evidence="9" id="KW-0862">Zinc</keyword>
<dbReference type="GO" id="GO:0031522">
    <property type="term" value="C:cell envelope Sec protein transport complex"/>
    <property type="evidence" value="ECO:0007669"/>
    <property type="project" value="UniProtKB-ARBA"/>
</dbReference>
<dbReference type="Pfam" id="PF02810">
    <property type="entry name" value="SEC-C"/>
    <property type="match status" value="1"/>
</dbReference>
<evidence type="ECO:0000256" key="5">
    <source>
        <dbReference type="ARBA" id="ARBA00022475"/>
    </source>
</evidence>
<dbReference type="InterPro" id="IPR044722">
    <property type="entry name" value="SecA_SF2_C"/>
</dbReference>
<feature type="region of interest" description="Disordered" evidence="17">
    <location>
        <begin position="552"/>
        <end position="574"/>
    </location>
</feature>
<keyword evidence="8 15" id="KW-0547">Nucleotide-binding</keyword>
<dbReference type="GO" id="GO:0043952">
    <property type="term" value="P:protein transport by the Sec complex"/>
    <property type="evidence" value="ECO:0007669"/>
    <property type="project" value="TreeGrafter"/>
</dbReference>
<keyword evidence="14 15" id="KW-0472">Membrane</keyword>
<sequence length="888" mass="99895">MLSFLTKLFDNNSRELDKFKPIIEQVNALEASIKKLKDKELPGKTAEFKKRLQSGESLDSLLPEALAVIREGIRRTTGERAYDVQLLAALSLYHGKIAEQKTGEGKTLSATLAAYVRSLAGSGVHIVTVNDYLARRDAGWYGRAHLLLGLSVGVIYSGMGDQPGGILDLGFTDETEEDERLQHFRRVPRAESYGADVTYGTNNEFGFDYLRDHMVHNLADKVQRGHYFAIVDEVDSILIDEARTPLIISAPDAEPTSKYVEYAQLVTTLIKDTDYEVDEKLKTATLTDYGIRRLEQRLHVKNLYEENYSTVHHVEQALKAASLFERDRDYVVKDGTILIVDEHTGRLMYGRRYSDGLHQAIEAKENVAVQQESRTLATISLQNYFRMYEHLSGMTGTASTEGEEFKKIYNLDVMSIPTHRPVIRLDSPDLIYKNTRAKYAAIVKAIEVLHTQGTPVLVGTKSIDNNQIISKYLKRKNLPHHVLNAKNHAEEAKIITNAGKFGAITVATNIAGRGVDIVLGGAKTGRDQTEWQKEHDQVLSAGGLHVLGTERHDSRRIDNQLRGRSGRQGDPGSSRFYVSLEDDLMRIFGGEKIAGIMTMLKIPEDEAIEHPMVSKALESAQVKVEGFYFDMRKRVVEYDDVMNKHRSVIYQLRDKILTDAQGATGLKQRVWDLITSEIELLVNARLTEGLSPKEIDMIVKEFITIIPFDDQSQKQLVTELSKTKDSSVIIKSLQSIAEGTYQSREQTIGDKTVREIEKYVYLTTLDNKWMDHLDNMESLRDGIGLRGYAQRDPLVEYQQEAYGMFERLIGSVESEVVKKIYRLNPVAQAPTAPKVILRKDEVEGGTTKKTAVKSSSSTPKSGKKLGRNDPCWCGSGKKWKKCHFPEMG</sequence>
<feature type="domain" description="Helicase ATP-binding" evidence="18">
    <location>
        <begin position="87"/>
        <end position="270"/>
    </location>
</feature>
<dbReference type="PANTHER" id="PTHR30612:SF0">
    <property type="entry name" value="CHLOROPLAST PROTEIN-TRANSPORTING ATPASE"/>
    <property type="match status" value="1"/>
</dbReference>
<name>A0A1F5FAT8_9BACT</name>
<dbReference type="GO" id="GO:0005886">
    <property type="term" value="C:plasma membrane"/>
    <property type="evidence" value="ECO:0007669"/>
    <property type="project" value="UniProtKB-SubCell"/>
</dbReference>
<dbReference type="Pfam" id="PF21090">
    <property type="entry name" value="P-loop_SecA"/>
    <property type="match status" value="1"/>
</dbReference>
<gene>
    <name evidence="15" type="primary">secA</name>
    <name evidence="21" type="ORF">A2228_01075</name>
</gene>
<evidence type="ECO:0000256" key="9">
    <source>
        <dbReference type="ARBA" id="ARBA00022833"/>
    </source>
</evidence>
<dbReference type="GO" id="GO:0005524">
    <property type="term" value="F:ATP binding"/>
    <property type="evidence" value="ECO:0007669"/>
    <property type="project" value="UniProtKB-UniRule"/>
</dbReference>
<evidence type="ECO:0000256" key="10">
    <source>
        <dbReference type="ARBA" id="ARBA00022840"/>
    </source>
</evidence>
<comment type="cofactor">
    <cofactor evidence="1">
        <name>Zn(2+)</name>
        <dbReference type="ChEBI" id="CHEBI:29105"/>
    </cofactor>
</comment>